<dbReference type="Proteomes" id="UP000600918">
    <property type="component" value="Unassembled WGS sequence"/>
</dbReference>
<reference evidence="1" key="1">
    <citation type="journal article" date="2020" name="G3 (Bethesda)">
        <title>High-Quality Assemblies for Three Invasive Social Wasps from the &lt;i&gt;Vespula&lt;/i&gt; Genus.</title>
        <authorList>
            <person name="Harrop T.W.R."/>
            <person name="Guhlin J."/>
            <person name="McLaughlin G.M."/>
            <person name="Permina E."/>
            <person name="Stockwell P."/>
            <person name="Gilligan J."/>
            <person name="Le Lec M.F."/>
            <person name="Gruber M.A.M."/>
            <person name="Quinn O."/>
            <person name="Lovegrove M."/>
            <person name="Duncan E.J."/>
            <person name="Remnant E.J."/>
            <person name="Van Eeckhoven J."/>
            <person name="Graham B."/>
            <person name="Knapp R.A."/>
            <person name="Langford K.W."/>
            <person name="Kronenberg Z."/>
            <person name="Press M.O."/>
            <person name="Eacker S.M."/>
            <person name="Wilson-Rankin E.E."/>
            <person name="Purcell J."/>
            <person name="Lester P.J."/>
            <person name="Dearden P.K."/>
        </authorList>
    </citation>
    <scope>NUCLEOTIDE SEQUENCE</scope>
    <source>
        <strain evidence="1">Volc-1</strain>
    </source>
</reference>
<keyword evidence="2" id="KW-1185">Reference proteome</keyword>
<organism evidence="1 2">
    <name type="scientific">Vespula pensylvanica</name>
    <name type="common">Western yellow jacket</name>
    <name type="synonym">Wasp</name>
    <dbReference type="NCBI Taxonomy" id="30213"/>
    <lineage>
        <taxon>Eukaryota</taxon>
        <taxon>Metazoa</taxon>
        <taxon>Ecdysozoa</taxon>
        <taxon>Arthropoda</taxon>
        <taxon>Hexapoda</taxon>
        <taxon>Insecta</taxon>
        <taxon>Pterygota</taxon>
        <taxon>Neoptera</taxon>
        <taxon>Endopterygota</taxon>
        <taxon>Hymenoptera</taxon>
        <taxon>Apocrita</taxon>
        <taxon>Aculeata</taxon>
        <taxon>Vespoidea</taxon>
        <taxon>Vespidae</taxon>
        <taxon>Vespinae</taxon>
        <taxon>Vespula</taxon>
    </lineage>
</organism>
<protein>
    <submittedName>
        <fullName evidence="1">Uncharacterized protein</fullName>
    </submittedName>
</protein>
<gene>
    <name evidence="1" type="ORF">H0235_012095</name>
</gene>
<dbReference type="EMBL" id="JACSDY010000011">
    <property type="protein sequence ID" value="KAF7415503.1"/>
    <property type="molecule type" value="Genomic_DNA"/>
</dbReference>
<proteinExistence type="predicted"/>
<dbReference type="AlphaFoldDB" id="A0A834NQ45"/>
<name>A0A834NQ45_VESPE</name>
<accession>A0A834NQ45</accession>
<evidence type="ECO:0000313" key="2">
    <source>
        <dbReference type="Proteomes" id="UP000600918"/>
    </source>
</evidence>
<sequence>MVKQCDACDLVPACETVLKEPLNRALLTGMRLELFVELFAEGKLATSCLELSGKLGALFKFHDGMSRVRTLGDRYGDGLSRVEKKMPAKLRKNSEIRSFR</sequence>
<evidence type="ECO:0000313" key="1">
    <source>
        <dbReference type="EMBL" id="KAF7415503.1"/>
    </source>
</evidence>
<comment type="caution">
    <text evidence="1">The sequence shown here is derived from an EMBL/GenBank/DDBJ whole genome shotgun (WGS) entry which is preliminary data.</text>
</comment>